<organism evidence="2 3">
    <name type="scientific">Paenibacillus nasutitermitis</name>
    <dbReference type="NCBI Taxonomy" id="1652958"/>
    <lineage>
        <taxon>Bacteria</taxon>
        <taxon>Bacillati</taxon>
        <taxon>Bacillota</taxon>
        <taxon>Bacilli</taxon>
        <taxon>Bacillales</taxon>
        <taxon>Paenibacillaceae</taxon>
        <taxon>Paenibacillus</taxon>
    </lineage>
</organism>
<dbReference type="InterPro" id="IPR036705">
    <property type="entry name" value="Ribosyl_crysJ1_sf"/>
</dbReference>
<comment type="cofactor">
    <cofactor evidence="1">
        <name>Mg(2+)</name>
        <dbReference type="ChEBI" id="CHEBI:18420"/>
    </cofactor>
    <text evidence="1">Binds 2 magnesium ions per subunit.</text>
</comment>
<evidence type="ECO:0000313" key="3">
    <source>
        <dbReference type="Proteomes" id="UP000612456"/>
    </source>
</evidence>
<dbReference type="SUPFAM" id="SSF101478">
    <property type="entry name" value="ADP-ribosylglycohydrolase"/>
    <property type="match status" value="1"/>
</dbReference>
<accession>A0A916YLT6</accession>
<reference evidence="2" key="2">
    <citation type="submission" date="2020-09" db="EMBL/GenBank/DDBJ databases">
        <authorList>
            <person name="Sun Q."/>
            <person name="Zhou Y."/>
        </authorList>
    </citation>
    <scope>NUCLEOTIDE SEQUENCE</scope>
    <source>
        <strain evidence="2">CGMCC 1.15178</strain>
    </source>
</reference>
<gene>
    <name evidence="2" type="ORF">GCM10010911_06320</name>
</gene>
<dbReference type="Pfam" id="PF03747">
    <property type="entry name" value="ADP_ribosyl_GH"/>
    <property type="match status" value="1"/>
</dbReference>
<keyword evidence="1" id="KW-0479">Metal-binding</keyword>
<dbReference type="RefSeq" id="WP_188989027.1">
    <property type="nucleotide sequence ID" value="NZ_BMHP01000001.1"/>
</dbReference>
<dbReference type="EMBL" id="BMHP01000001">
    <property type="protein sequence ID" value="GGD51508.1"/>
    <property type="molecule type" value="Genomic_DNA"/>
</dbReference>
<keyword evidence="1" id="KW-0460">Magnesium</keyword>
<keyword evidence="3" id="KW-1185">Reference proteome</keyword>
<dbReference type="AlphaFoldDB" id="A0A916YLT6"/>
<feature type="binding site" evidence="1">
    <location>
        <position position="261"/>
    </location>
    <ligand>
        <name>Mg(2+)</name>
        <dbReference type="ChEBI" id="CHEBI:18420"/>
        <label>1</label>
    </ligand>
</feature>
<dbReference type="GO" id="GO:0046872">
    <property type="term" value="F:metal ion binding"/>
    <property type="evidence" value="ECO:0007669"/>
    <property type="project" value="UniProtKB-KW"/>
</dbReference>
<dbReference type="Proteomes" id="UP000612456">
    <property type="component" value="Unassembled WGS sequence"/>
</dbReference>
<reference evidence="2" key="1">
    <citation type="journal article" date="2014" name="Int. J. Syst. Evol. Microbiol.">
        <title>Complete genome sequence of Corynebacterium casei LMG S-19264T (=DSM 44701T), isolated from a smear-ripened cheese.</title>
        <authorList>
            <consortium name="US DOE Joint Genome Institute (JGI-PGF)"/>
            <person name="Walter F."/>
            <person name="Albersmeier A."/>
            <person name="Kalinowski J."/>
            <person name="Ruckert C."/>
        </authorList>
    </citation>
    <scope>NUCLEOTIDE SEQUENCE</scope>
    <source>
        <strain evidence="2">CGMCC 1.15178</strain>
    </source>
</reference>
<name>A0A916YLT6_9BACL</name>
<feature type="binding site" evidence="1">
    <location>
        <position position="263"/>
    </location>
    <ligand>
        <name>Mg(2+)</name>
        <dbReference type="ChEBI" id="CHEBI:18420"/>
        <label>1</label>
    </ligand>
</feature>
<evidence type="ECO:0000256" key="1">
    <source>
        <dbReference type="PIRSR" id="PIRSR605502-1"/>
    </source>
</evidence>
<evidence type="ECO:0008006" key="4">
    <source>
        <dbReference type="Google" id="ProtNLM"/>
    </source>
</evidence>
<protein>
    <recommendedName>
        <fullName evidence="4">ADP-ribosylglycohydrolase family protein</fullName>
    </recommendedName>
</protein>
<proteinExistence type="predicted"/>
<dbReference type="InterPro" id="IPR005502">
    <property type="entry name" value="Ribosyl_crysJ1"/>
</dbReference>
<comment type="caution">
    <text evidence="2">The sequence shown here is derived from an EMBL/GenBank/DDBJ whole genome shotgun (WGS) entry which is preliminary data.</text>
</comment>
<evidence type="ECO:0000313" key="2">
    <source>
        <dbReference type="EMBL" id="GGD51508.1"/>
    </source>
</evidence>
<sequence length="634" mass="70191">MAGKIINEQDYYRRVYGGWLGKNIGGTLGAPVEGSKELLNLTFYPKLPDGPLENDDLDLQLVWLHALEQYGARLTAVELGQEWVEHVFFPFDEYGYALTNLRRGLAAPVAGWFNNPFTDCMGSPIRSEIWAMVAPGAPHVAAYYAYQDAIVDHAGGEGVFGEMFFASIESAIFFETDRDRLISIGLQHIPATCRTAKAVHDLLRWHKEGKDWMEARLLILENHGNFNFTDTPQNIAFTILGWLYGTDFEDCILKAANCGYDTDCTAATLGAILGMILGPELLPERWVHPVGDRIVVSPQIKGFPAPATLDELTHRTMAVGREVLATWGAGVEIRSDASTSYNSQYTFLEVPESVTALWHAPFTANRYLLPQGTRNARLGLELTIDYGMAGPSIGRGGTKQLALTLVNHSHEAWNGNLDWQLPDSWSGSGSRPFALAPDGVLTWTETISAPDTISVTNEIALIIHRIHDNAHWSKETVTFTLLAASRWQISGPNQSVIQTVDFAGDRIDVNGALNTTVPGTYTAVSKLVNPNEQAIRLIAGTANPVKVWLNGTVLFEDDQETEFMPAYHRSPRSKMHELIMPAGTHDIRIEVIKDEKPIELFILPILAENLAKIGEFFYLTEIYFDADAPSVSFE</sequence>
<dbReference type="Gene3D" id="1.10.4080.10">
    <property type="entry name" value="ADP-ribosylation/Crystallin J1"/>
    <property type="match status" value="1"/>
</dbReference>